<protein>
    <recommendedName>
        <fullName evidence="4">F-box domain-containing protein</fullName>
    </recommendedName>
</protein>
<organism evidence="2 3">
    <name type="scientific">Cylindrobasidium torrendii FP15055 ss-10</name>
    <dbReference type="NCBI Taxonomy" id="1314674"/>
    <lineage>
        <taxon>Eukaryota</taxon>
        <taxon>Fungi</taxon>
        <taxon>Dikarya</taxon>
        <taxon>Basidiomycota</taxon>
        <taxon>Agaricomycotina</taxon>
        <taxon>Agaricomycetes</taxon>
        <taxon>Agaricomycetidae</taxon>
        <taxon>Agaricales</taxon>
        <taxon>Marasmiineae</taxon>
        <taxon>Physalacriaceae</taxon>
        <taxon>Cylindrobasidium</taxon>
    </lineage>
</organism>
<reference evidence="2 3" key="1">
    <citation type="journal article" date="2015" name="Fungal Genet. Biol.">
        <title>Evolution of novel wood decay mechanisms in Agaricales revealed by the genome sequences of Fistulina hepatica and Cylindrobasidium torrendii.</title>
        <authorList>
            <person name="Floudas D."/>
            <person name="Held B.W."/>
            <person name="Riley R."/>
            <person name="Nagy L.G."/>
            <person name="Koehler G."/>
            <person name="Ransdell A.S."/>
            <person name="Younus H."/>
            <person name="Chow J."/>
            <person name="Chiniquy J."/>
            <person name="Lipzen A."/>
            <person name="Tritt A."/>
            <person name="Sun H."/>
            <person name="Haridas S."/>
            <person name="LaButti K."/>
            <person name="Ohm R.A."/>
            <person name="Kues U."/>
            <person name="Blanchette R.A."/>
            <person name="Grigoriev I.V."/>
            <person name="Minto R.E."/>
            <person name="Hibbett D.S."/>
        </authorList>
    </citation>
    <scope>NUCLEOTIDE SEQUENCE [LARGE SCALE GENOMIC DNA]</scope>
    <source>
        <strain evidence="2 3">FP15055 ss-10</strain>
    </source>
</reference>
<dbReference type="AlphaFoldDB" id="A0A0D7BH69"/>
<feature type="region of interest" description="Disordered" evidence="1">
    <location>
        <begin position="1"/>
        <end position="24"/>
    </location>
</feature>
<sequence length="435" mass="50073">MDGSWDTVLRQPPALPEPSNEPLSPQLEAEIRPYIKSLQAQRKILKQRSAIYDLSGGMWQCEVERDCDTNAQLVLIENLMKKYKTVLSSSARRRIPPELWAEIFLYCNNREVTSFTYDSSPLVLCRVCSVWRWIVQHDHRLWQTLNFKNTQRAWRVGLSHLTAGAITPKAVHFTFKNSHGDALQNDPQVSAFIENSAPHWKTFGLHSYLTDDTDVRRLLQDGLLSYPMPDVESLVLEIAHFGHPSEGPLKLNMPKLRSLTLQHNQEMQKLHLLLPNIPTLEEFKAHCAILSTDPIFCFFLPMQPQLRRLTLRIVKPGYDQPTVSLPALTFIELHSDLEEHLALFLVRFHLPALRELVFSNHGHLVHFSRMEMLFETLVKMECELERLTFIGFMNMGYTRRMVRQLAKDIPSLKNVSFLSRTGREGSNILALESGG</sequence>
<evidence type="ECO:0008006" key="4">
    <source>
        <dbReference type="Google" id="ProtNLM"/>
    </source>
</evidence>
<dbReference type="Proteomes" id="UP000054007">
    <property type="component" value="Unassembled WGS sequence"/>
</dbReference>
<dbReference type="OrthoDB" id="3269400at2759"/>
<accession>A0A0D7BH69</accession>
<evidence type="ECO:0000256" key="1">
    <source>
        <dbReference type="SAM" id="MobiDB-lite"/>
    </source>
</evidence>
<evidence type="ECO:0000313" key="3">
    <source>
        <dbReference type="Proteomes" id="UP000054007"/>
    </source>
</evidence>
<dbReference type="EMBL" id="KN880483">
    <property type="protein sequence ID" value="KIY69459.1"/>
    <property type="molecule type" value="Genomic_DNA"/>
</dbReference>
<keyword evidence="3" id="KW-1185">Reference proteome</keyword>
<proteinExistence type="predicted"/>
<dbReference type="SUPFAM" id="SSF52047">
    <property type="entry name" value="RNI-like"/>
    <property type="match status" value="1"/>
</dbReference>
<evidence type="ECO:0000313" key="2">
    <source>
        <dbReference type="EMBL" id="KIY69459.1"/>
    </source>
</evidence>
<dbReference type="InterPro" id="IPR032675">
    <property type="entry name" value="LRR_dom_sf"/>
</dbReference>
<gene>
    <name evidence="2" type="ORF">CYLTODRAFT_226185</name>
</gene>
<name>A0A0D7BH69_9AGAR</name>
<dbReference type="Gene3D" id="3.80.10.10">
    <property type="entry name" value="Ribonuclease Inhibitor"/>
    <property type="match status" value="1"/>
</dbReference>